<accession>A0A6V8MMU3</accession>
<proteinExistence type="inferred from homology"/>
<evidence type="ECO:0008006" key="4">
    <source>
        <dbReference type="Google" id="ProtNLM"/>
    </source>
</evidence>
<dbReference type="InterPro" id="IPR016772">
    <property type="entry name" value="UCP020408"/>
</dbReference>
<comment type="similarity">
    <text evidence="1">Belongs to the UPF0751 family.</text>
</comment>
<comment type="caution">
    <text evidence="2">The sequence shown here is derived from an EMBL/GenBank/DDBJ whole genome shotgun (WGS) entry which is preliminary data.</text>
</comment>
<evidence type="ECO:0000256" key="1">
    <source>
        <dbReference type="ARBA" id="ARBA00007189"/>
    </source>
</evidence>
<gene>
    <name evidence="2" type="ORF">GMST_36710</name>
</gene>
<protein>
    <recommendedName>
        <fullName evidence="4">DUF2325 domain-containing protein</fullName>
    </recommendedName>
</protein>
<reference evidence="3" key="1">
    <citation type="submission" date="2020-06" db="EMBL/GenBank/DDBJ databases">
        <title>Draft genomic sequence of Geomonas sp. Red330.</title>
        <authorList>
            <person name="Itoh H."/>
            <person name="Zhenxing X."/>
            <person name="Ushijima N."/>
            <person name="Masuda Y."/>
            <person name="Shiratori Y."/>
            <person name="Senoo K."/>
        </authorList>
    </citation>
    <scope>NUCLEOTIDE SEQUENCE [LARGE SCALE GENOMIC DNA]</scope>
    <source>
        <strain evidence="3">Red330</strain>
    </source>
</reference>
<evidence type="ECO:0000313" key="2">
    <source>
        <dbReference type="EMBL" id="GFO61346.1"/>
    </source>
</evidence>
<dbReference type="Proteomes" id="UP000556026">
    <property type="component" value="Unassembled WGS sequence"/>
</dbReference>
<name>A0A6V8MMU3_9BACT</name>
<evidence type="ECO:0000313" key="3">
    <source>
        <dbReference type="Proteomes" id="UP000556026"/>
    </source>
</evidence>
<dbReference type="EMBL" id="BLXX01000013">
    <property type="protein sequence ID" value="GFO61346.1"/>
    <property type="molecule type" value="Genomic_DNA"/>
</dbReference>
<organism evidence="2 3">
    <name type="scientific">Geomonas silvestris</name>
    <dbReference type="NCBI Taxonomy" id="2740184"/>
    <lineage>
        <taxon>Bacteria</taxon>
        <taxon>Pseudomonadati</taxon>
        <taxon>Thermodesulfobacteriota</taxon>
        <taxon>Desulfuromonadia</taxon>
        <taxon>Geobacterales</taxon>
        <taxon>Geobacteraceae</taxon>
        <taxon>Geomonas</taxon>
    </lineage>
</organism>
<keyword evidence="3" id="KW-1185">Reference proteome</keyword>
<dbReference type="AlphaFoldDB" id="A0A6V8MMU3"/>
<sequence length="103" mass="11169">MRIALVGGIDRLQTHYRQEAAKLGVELRIFNRSETDLQAKLGHSEAVVLFTGKVSHRARLQVMDAAHSRNIPVLQCHNCGVCALRSCLACVKTGIMGEGEAAA</sequence>
<dbReference type="RefSeq" id="WP_183356142.1">
    <property type="nucleotide sequence ID" value="NZ_BLXX01000013.1"/>
</dbReference>
<dbReference type="Pfam" id="PF10087">
    <property type="entry name" value="DUF2325"/>
    <property type="match status" value="1"/>
</dbReference>